<name>A0A3Q9FVS1_STRLT</name>
<dbReference type="RefSeq" id="WP_126912873.1">
    <property type="nucleotide sequence ID" value="NZ_CP034587.1"/>
</dbReference>
<organism evidence="1 2">
    <name type="scientific">Streptomyces luteoverticillatus</name>
    <name type="common">Streptoverticillium luteoverticillatus</name>
    <dbReference type="NCBI Taxonomy" id="66425"/>
    <lineage>
        <taxon>Bacteria</taxon>
        <taxon>Bacillati</taxon>
        <taxon>Actinomycetota</taxon>
        <taxon>Actinomycetes</taxon>
        <taxon>Kitasatosporales</taxon>
        <taxon>Streptomycetaceae</taxon>
        <taxon>Streptomyces</taxon>
    </lineage>
</organism>
<evidence type="ECO:0000313" key="1">
    <source>
        <dbReference type="EMBL" id="AZQ70308.1"/>
    </source>
</evidence>
<proteinExistence type="predicted"/>
<dbReference type="OrthoDB" id="3197057at2"/>
<dbReference type="AlphaFoldDB" id="A0A3Q9FVS1"/>
<dbReference type="Proteomes" id="UP000267900">
    <property type="component" value="Chromosome"/>
</dbReference>
<gene>
    <name evidence="1" type="ORF">EKH77_02925</name>
</gene>
<reference evidence="1 2" key="1">
    <citation type="submission" date="2018-12" db="EMBL/GenBank/DDBJ databases">
        <title>The whole draft genome of Streptomyce luteoverticillatus CGMCC 15060.</title>
        <authorList>
            <person name="Feng Z."/>
            <person name="Chen G."/>
            <person name="Zhang J."/>
            <person name="Zhu H."/>
            <person name="Yu X."/>
            <person name="Zhang W."/>
            <person name="Zhang X."/>
        </authorList>
    </citation>
    <scope>NUCLEOTIDE SEQUENCE [LARGE SCALE GENOMIC DNA]</scope>
    <source>
        <strain evidence="1 2">CGMCC 15060</strain>
    </source>
</reference>
<sequence>MPAPAFAPVRTVEDTVPELTLARDILRWTAHRFRADWRYTPEQVRILARWYAIDAEGEFTYTSGTLRRLKGWGKDPMMASVCWVELMGPCRFGGWRADGSPRGVPAKEPWVQIFATSATQNTNTMSALLGLLTDETIALYAVDLGQEKCYATLPDGRRCRLEAKASSYRAAEGGRPSFALMNETWHWVTGNHGPKLAATIRANCAKVSGRYMEITNAPVVGEDSVAENTLYDFQKQRDGKNRATGLYYDSVEAPSGVDLGDEEQLRAALLCTRGDAVWVNPDRVMPEIWSASTTEDESRRKYLNQTTVAEDALVDPEDWGRCEVEGRDLRPGERIVLGLDGGEADDSTALVAMRVRDAMCVPLGVWEKPDGPAGAGWEVDKEVVSDAVANAFTTYNVVAFLSDVAYWETYTAQWSEKYGPKLLIRSNARSAVGYDMRANQREITTENMAMVGAIEAHQLLHQGHFTLRRHVENARKRPNQYGISFRKESRESRHKVDAYAALLLCWIARRRLIESGKLKPQRAVAQLTAYEGY</sequence>
<evidence type="ECO:0000313" key="2">
    <source>
        <dbReference type="Proteomes" id="UP000267900"/>
    </source>
</evidence>
<dbReference type="EMBL" id="CP034587">
    <property type="protein sequence ID" value="AZQ70308.1"/>
    <property type="molecule type" value="Genomic_DNA"/>
</dbReference>
<keyword evidence="2" id="KW-1185">Reference proteome</keyword>
<accession>A0A3Q9FVS1</accession>
<protein>
    <submittedName>
        <fullName evidence="1">Terminase</fullName>
    </submittedName>
</protein>